<feature type="region of interest" description="Disordered" evidence="1">
    <location>
        <begin position="32"/>
        <end position="88"/>
    </location>
</feature>
<protein>
    <submittedName>
        <fullName evidence="2">Uncharacterized protein</fullName>
    </submittedName>
</protein>
<feature type="region of interest" description="Disordered" evidence="1">
    <location>
        <begin position="161"/>
        <end position="184"/>
    </location>
</feature>
<feature type="compositionally biased region" description="Polar residues" evidence="1">
    <location>
        <begin position="437"/>
        <end position="480"/>
    </location>
</feature>
<feature type="compositionally biased region" description="Basic and acidic residues" evidence="1">
    <location>
        <begin position="46"/>
        <end position="61"/>
    </location>
</feature>
<evidence type="ECO:0000313" key="2">
    <source>
        <dbReference type="EMBL" id="KAG0249532.1"/>
    </source>
</evidence>
<name>A0A9P6PNS3_9FUNG</name>
<dbReference type="EMBL" id="JAAAJA010000803">
    <property type="protein sequence ID" value="KAG0249532.1"/>
    <property type="molecule type" value="Genomic_DNA"/>
</dbReference>
<dbReference type="Proteomes" id="UP000726737">
    <property type="component" value="Unassembled WGS sequence"/>
</dbReference>
<dbReference type="OrthoDB" id="5596972at2759"/>
<feature type="compositionally biased region" description="Low complexity" evidence="1">
    <location>
        <begin position="411"/>
        <end position="430"/>
    </location>
</feature>
<feature type="region of interest" description="Disordered" evidence="1">
    <location>
        <begin position="737"/>
        <end position="765"/>
    </location>
</feature>
<accession>A0A9P6PNS3</accession>
<feature type="region of interest" description="Disordered" evidence="1">
    <location>
        <begin position="410"/>
        <end position="485"/>
    </location>
</feature>
<feature type="region of interest" description="Disordered" evidence="1">
    <location>
        <begin position="202"/>
        <end position="226"/>
    </location>
</feature>
<feature type="compositionally biased region" description="Polar residues" evidence="1">
    <location>
        <begin position="553"/>
        <end position="570"/>
    </location>
</feature>
<feature type="region of interest" description="Disordered" evidence="1">
    <location>
        <begin position="244"/>
        <end position="302"/>
    </location>
</feature>
<evidence type="ECO:0000313" key="3">
    <source>
        <dbReference type="Proteomes" id="UP000726737"/>
    </source>
</evidence>
<proteinExistence type="predicted"/>
<sequence>MVRVSIQGKITSKKISSWLKATFARNSILTIAPPGDNGLQPEEDSQDHLDHSDHDQHHDGDGYLSDTSNLSAGEVTDPDSTDLKTRPPLRRAISLDDLTTSTAIHRQSHSWGLLRNNRMRSGQQVHLTHPSHPTYPSSQALNQHLSTGISPVIRPASAASAYNRHQHSESIEQGVPSVPLKDRPQSAMSMHKDHVNHLETYSLSQDRGDHSSLPTPEASLEELSDSSDELVIIQGELLEEARSVHSVDRIRSPQHRHNTYPGASRNASAGADPRSSGDLAADCEWPEQPSQQKSQDKDKPNPWFDIPLQFIALLTYPEPDPKNGNKMTLTMVRETSFVRQRRRTLLMLTAYTLLVRYCSFDFFLVVLFASNCAMLFLMKNSGRMNVNMAKRAVRQRVGWAKQWAGGIFKRGGNNSNNNANHQSNSNNGDNGHCGSIPHNNVSNSQHPNASIHSSAMQESAKGQQASLAPNEGTASTSAEASPQMRRRGLFGKRISVGATNSHPGHSASAPVAVSVHAHQSDGASMMTAATRKRRFFRRAQNSTPSHDTALAPSRTNAPSSSTLLRPQRANTGEGGGGGASTTASLNPKAQALNTPLSSSPLAQSLSLPHLHFSPPKAFNPHMSVSDTTLLDGEEAKWAARTRPMAHTPPLSLSTSATPLRQSLDILAPPLSLSLSPKALPAADYPRSGLHSTSETLVSPMPIPVSMASSSKRAMSPPACSALSQLLYRSEDGVKDEILSSSPPPLLLDRTLQSQSAPSSAGRGRESVLVLDAVTSTSADAMDDFVTLL</sequence>
<keyword evidence="3" id="KW-1185">Reference proteome</keyword>
<dbReference type="AlphaFoldDB" id="A0A9P6PNS3"/>
<gene>
    <name evidence="2" type="ORF">BG011_009206</name>
</gene>
<reference evidence="2" key="1">
    <citation type="journal article" date="2020" name="Fungal Divers.">
        <title>Resolving the Mortierellaceae phylogeny through synthesis of multi-gene phylogenetics and phylogenomics.</title>
        <authorList>
            <person name="Vandepol N."/>
            <person name="Liber J."/>
            <person name="Desiro A."/>
            <person name="Na H."/>
            <person name="Kennedy M."/>
            <person name="Barry K."/>
            <person name="Grigoriev I.V."/>
            <person name="Miller A.N."/>
            <person name="O'Donnell K."/>
            <person name="Stajich J.E."/>
            <person name="Bonito G."/>
        </authorList>
    </citation>
    <scope>NUCLEOTIDE SEQUENCE</scope>
    <source>
        <strain evidence="2">KOD948</strain>
    </source>
</reference>
<feature type="region of interest" description="Disordered" evidence="1">
    <location>
        <begin position="537"/>
        <end position="585"/>
    </location>
</feature>
<comment type="caution">
    <text evidence="2">The sequence shown here is derived from an EMBL/GenBank/DDBJ whole genome shotgun (WGS) entry which is preliminary data.</text>
</comment>
<evidence type="ECO:0000256" key="1">
    <source>
        <dbReference type="SAM" id="MobiDB-lite"/>
    </source>
</evidence>
<organism evidence="2 3">
    <name type="scientific">Mortierella polycephala</name>
    <dbReference type="NCBI Taxonomy" id="41804"/>
    <lineage>
        <taxon>Eukaryota</taxon>
        <taxon>Fungi</taxon>
        <taxon>Fungi incertae sedis</taxon>
        <taxon>Mucoromycota</taxon>
        <taxon>Mortierellomycotina</taxon>
        <taxon>Mortierellomycetes</taxon>
        <taxon>Mortierellales</taxon>
        <taxon>Mortierellaceae</taxon>
        <taxon>Mortierella</taxon>
    </lineage>
</organism>